<evidence type="ECO:0000313" key="3">
    <source>
        <dbReference type="Proteomes" id="UP000887159"/>
    </source>
</evidence>
<name>A0A8X6SUS1_TRICX</name>
<dbReference type="AlphaFoldDB" id="A0A8X6SUS1"/>
<organism evidence="2 3">
    <name type="scientific">Trichonephila clavipes</name>
    <name type="common">Golden silk orbweaver</name>
    <name type="synonym">Nephila clavipes</name>
    <dbReference type="NCBI Taxonomy" id="2585209"/>
    <lineage>
        <taxon>Eukaryota</taxon>
        <taxon>Metazoa</taxon>
        <taxon>Ecdysozoa</taxon>
        <taxon>Arthropoda</taxon>
        <taxon>Chelicerata</taxon>
        <taxon>Arachnida</taxon>
        <taxon>Araneae</taxon>
        <taxon>Araneomorphae</taxon>
        <taxon>Entelegynae</taxon>
        <taxon>Araneoidea</taxon>
        <taxon>Nephilidae</taxon>
        <taxon>Trichonephila</taxon>
    </lineage>
</organism>
<reference evidence="2" key="1">
    <citation type="submission" date="2020-08" db="EMBL/GenBank/DDBJ databases">
        <title>Multicomponent nature underlies the extraordinary mechanical properties of spider dragline silk.</title>
        <authorList>
            <person name="Kono N."/>
            <person name="Nakamura H."/>
            <person name="Mori M."/>
            <person name="Yoshida Y."/>
            <person name="Ohtoshi R."/>
            <person name="Malay A.D."/>
            <person name="Moran D.A.P."/>
            <person name="Tomita M."/>
            <person name="Numata K."/>
            <person name="Arakawa K."/>
        </authorList>
    </citation>
    <scope>NUCLEOTIDE SEQUENCE</scope>
</reference>
<evidence type="ECO:0000313" key="2">
    <source>
        <dbReference type="EMBL" id="GFY18058.1"/>
    </source>
</evidence>
<dbReference type="Proteomes" id="UP000887159">
    <property type="component" value="Unassembled WGS sequence"/>
</dbReference>
<accession>A0A8X6SUS1</accession>
<evidence type="ECO:0000256" key="1">
    <source>
        <dbReference type="SAM" id="MobiDB-lite"/>
    </source>
</evidence>
<gene>
    <name evidence="2" type="ORF">TNCV_3385491</name>
</gene>
<keyword evidence="3" id="KW-1185">Reference proteome</keyword>
<comment type="caution">
    <text evidence="2">The sequence shown here is derived from an EMBL/GenBank/DDBJ whole genome shotgun (WGS) entry which is preliminary data.</text>
</comment>
<dbReference type="EMBL" id="BMAU01021347">
    <property type="protein sequence ID" value="GFY18058.1"/>
    <property type="molecule type" value="Genomic_DNA"/>
</dbReference>
<feature type="compositionally biased region" description="Polar residues" evidence="1">
    <location>
        <begin position="1"/>
        <end position="20"/>
    </location>
</feature>
<proteinExistence type="predicted"/>
<sequence>MYLQGQHKSPNISTRTTQGRVHTRSKMGAFQKKLTVANALVEGDLQMFTNFDEYMNENDVNRKVVTLVMKHLESLAESFARYYPRKEYPRHGNMWIIYPFALKIQDNNLNMHLKESLVHL</sequence>
<feature type="region of interest" description="Disordered" evidence="1">
    <location>
        <begin position="1"/>
        <end position="23"/>
    </location>
</feature>
<protein>
    <submittedName>
        <fullName evidence="2">Uncharacterized protein</fullName>
    </submittedName>
</protein>